<name>A0A1I7FW52_9FLAO</name>
<dbReference type="EMBL" id="FPBK01000002">
    <property type="protein sequence ID" value="SFU40452.1"/>
    <property type="molecule type" value="Genomic_DNA"/>
</dbReference>
<accession>A0A1I7FW52</accession>
<keyword evidence="5" id="KW-1185">Reference proteome</keyword>
<reference evidence="4 5" key="1">
    <citation type="submission" date="2016-10" db="EMBL/GenBank/DDBJ databases">
        <authorList>
            <person name="de Groot N.N."/>
        </authorList>
    </citation>
    <scope>NUCLEOTIDE SEQUENCE [LARGE SCALE GENOMIC DNA]</scope>
    <source>
        <strain evidence="4 5">CGMCC 1.12333</strain>
    </source>
</reference>
<dbReference type="Proteomes" id="UP000199138">
    <property type="component" value="Unassembled WGS sequence"/>
</dbReference>
<dbReference type="SUPFAM" id="SSF48452">
    <property type="entry name" value="TPR-like"/>
    <property type="match status" value="5"/>
</dbReference>
<feature type="repeat" description="TPR" evidence="1">
    <location>
        <begin position="281"/>
        <end position="314"/>
    </location>
</feature>
<dbReference type="Pfam" id="PF13181">
    <property type="entry name" value="TPR_8"/>
    <property type="match status" value="2"/>
</dbReference>
<dbReference type="Gene3D" id="1.25.40.10">
    <property type="entry name" value="Tetratricopeptide repeat domain"/>
    <property type="match status" value="8"/>
</dbReference>
<evidence type="ECO:0000313" key="4">
    <source>
        <dbReference type="EMBL" id="SFU40452.1"/>
    </source>
</evidence>
<feature type="region of interest" description="Disordered" evidence="2">
    <location>
        <begin position="997"/>
        <end position="1018"/>
    </location>
</feature>
<dbReference type="STRING" id="1224947.SAMN05216480_102292"/>
<dbReference type="PROSITE" id="PS50005">
    <property type="entry name" value="TPR"/>
    <property type="match status" value="4"/>
</dbReference>
<dbReference type="OrthoDB" id="9814448at2"/>
<keyword evidence="1" id="KW-0802">TPR repeat</keyword>
<dbReference type="InterPro" id="IPR011990">
    <property type="entry name" value="TPR-like_helical_dom_sf"/>
</dbReference>
<dbReference type="InterPro" id="IPR018704">
    <property type="entry name" value="SecYEG/CpoB_TPR"/>
</dbReference>
<dbReference type="Pfam" id="PF13432">
    <property type="entry name" value="TPR_16"/>
    <property type="match status" value="1"/>
</dbReference>
<dbReference type="Pfam" id="PF09976">
    <property type="entry name" value="TPR_21"/>
    <property type="match status" value="1"/>
</dbReference>
<dbReference type="InterPro" id="IPR006597">
    <property type="entry name" value="Sel1-like"/>
</dbReference>
<organism evidence="4 5">
    <name type="scientific">Pustulibacterium marinum</name>
    <dbReference type="NCBI Taxonomy" id="1224947"/>
    <lineage>
        <taxon>Bacteria</taxon>
        <taxon>Pseudomonadati</taxon>
        <taxon>Bacteroidota</taxon>
        <taxon>Flavobacteriia</taxon>
        <taxon>Flavobacteriales</taxon>
        <taxon>Flavobacteriaceae</taxon>
        <taxon>Pustulibacterium</taxon>
    </lineage>
</organism>
<feature type="domain" description="Ancillary SecYEG translocon subunit/Cell division coordinator CpoB TPR" evidence="3">
    <location>
        <begin position="716"/>
        <end position="824"/>
    </location>
</feature>
<dbReference type="Pfam" id="PF12895">
    <property type="entry name" value="ANAPC3"/>
    <property type="match status" value="1"/>
</dbReference>
<proteinExistence type="predicted"/>
<evidence type="ECO:0000256" key="2">
    <source>
        <dbReference type="SAM" id="MobiDB-lite"/>
    </source>
</evidence>
<dbReference type="PANTHER" id="PTHR12558:SF13">
    <property type="entry name" value="CELL DIVISION CYCLE PROTEIN 27 HOMOLOG"/>
    <property type="match status" value="1"/>
</dbReference>
<evidence type="ECO:0000259" key="3">
    <source>
        <dbReference type="Pfam" id="PF09976"/>
    </source>
</evidence>
<protein>
    <submittedName>
        <fullName evidence="4">TolA-binding protein</fullName>
    </submittedName>
</protein>
<feature type="repeat" description="TPR" evidence="1">
    <location>
        <begin position="540"/>
        <end position="573"/>
    </location>
</feature>
<evidence type="ECO:0000256" key="1">
    <source>
        <dbReference type="PROSITE-ProRule" id="PRU00339"/>
    </source>
</evidence>
<dbReference type="SMART" id="SM00028">
    <property type="entry name" value="TPR"/>
    <property type="match status" value="15"/>
</dbReference>
<dbReference type="PANTHER" id="PTHR12558">
    <property type="entry name" value="CELL DIVISION CYCLE 16,23,27"/>
    <property type="match status" value="1"/>
</dbReference>
<dbReference type="RefSeq" id="WP_093024037.1">
    <property type="nucleotide sequence ID" value="NZ_FPBK01000002.1"/>
</dbReference>
<dbReference type="SMART" id="SM00671">
    <property type="entry name" value="SEL1"/>
    <property type="match status" value="4"/>
</dbReference>
<feature type="repeat" description="TPR" evidence="1">
    <location>
        <begin position="502"/>
        <end position="535"/>
    </location>
</feature>
<feature type="repeat" description="TPR" evidence="1">
    <location>
        <begin position="316"/>
        <end position="349"/>
    </location>
</feature>
<evidence type="ECO:0000313" key="5">
    <source>
        <dbReference type="Proteomes" id="UP000199138"/>
    </source>
</evidence>
<dbReference type="InterPro" id="IPR019734">
    <property type="entry name" value="TPR_rpt"/>
</dbReference>
<sequence length="1018" mass="117069">MNKYYIIFLAGTATLTYESVLGQQSAVYTNQYKEYQDAVNLYANKQYQAAQNIFLQVKRKTSNEEIEANCAYYIANCAVRLNQIGADGLMEDFVTNYPTSTKRNSAYKDVADYYFEQGKYPYALKWYEKVEDSNFSNSEQEKLNFNKGYAYFTAKRQDQAKKYFNRVINSKKYGSQAKYYIGYMAYEGDDYSQANEYFDQIQGSDQLNEKLAYYQADMNFKLGKFDLALQQALEQLQKTRDRQEVSELHKIAGESLFNLKRYSEAIPHLEQYKGKKGKWNNTDYYQLGYAYYQEGNYEKAIGQLNKIIDGNNSVAQNAYYHLGQCYLKNDKKQQALNAFKNASQMDFDAQIQEDAMLNYVKLSYEVGNAYESVSALLLSYLSKYPDSGHTEEVRSLLVDSYITSKNYEAALTLLEKNRNYSDKETYQKVAFYRGVELFNEGDYQQAKSYFDKSLSQPINSTYNARARFWKGECDYLLTNYADALISFKQFENSATSSLKENADIDYNIGYTYFKQKNYEKAISYFSKYTESAPKDKSKLNDAYLRLGDSYFVSSNYWPAMETYNKAIALNGVDADYANFQKAISYGFVDRNERKIEELIKFVNTYKKSAYRDDALYELGNVYIAENNVNKGIAAYDQLVNEYKKSSYVPKTLLKEGLIFYNNNQNEKALGKFKTVVRDFPNTQESIQAVSTAKLIYVDEGRVDEYAAWVKNIDFVQVTDAELDNATYESAENQYIQNKTNQAISGFEKYLNQFPNGLHATNAHFYLAQLQFGKGEKAASVPHYEVVISKERNEFTEQALSRLGQIYLENKEYEKAIPVLKRLETEADYPQNISFAQNNLMKAYYEQNDYEATVMYAEKVLSNPKVDDRIASDAHIMIARSAIKTGDEAKAKQAYAEVQKKATGALMAEALYYDVYFKNKEGKYEASNKVMQKLAQEYSGYKEFGAKGLVVMAKNYYAMDDAFNATTILKSVISNFASYPEIVSEAQIELNKIKAEEAKTNASVETDTPVEETQPQQGN</sequence>
<dbReference type="AlphaFoldDB" id="A0A1I7FW52"/>
<dbReference type="Pfam" id="PF13174">
    <property type="entry name" value="TPR_6"/>
    <property type="match status" value="2"/>
</dbReference>
<feature type="compositionally biased region" description="Polar residues" evidence="2">
    <location>
        <begin position="999"/>
        <end position="1018"/>
    </location>
</feature>
<gene>
    <name evidence="4" type="ORF">SAMN05216480_102292</name>
</gene>